<feature type="region of interest" description="Disordered" evidence="1">
    <location>
        <begin position="84"/>
        <end position="113"/>
    </location>
</feature>
<dbReference type="Proteomes" id="UP000008066">
    <property type="component" value="Unassembled WGS sequence"/>
</dbReference>
<dbReference type="OrthoDB" id="442087at2759"/>
<dbReference type="RefSeq" id="XP_006696246.1">
    <property type="nucleotide sequence ID" value="XM_006696183.1"/>
</dbReference>
<dbReference type="Gene3D" id="1.10.287.110">
    <property type="entry name" value="DnaJ domain"/>
    <property type="match status" value="1"/>
</dbReference>
<dbReference type="EMBL" id="GL988045">
    <property type="protein sequence ID" value="EGS19301.1"/>
    <property type="molecule type" value="Genomic_DNA"/>
</dbReference>
<accession>G0SD81</accession>
<dbReference type="InterPro" id="IPR050817">
    <property type="entry name" value="DjlA_DnaK_co-chaperone"/>
</dbReference>
<dbReference type="STRING" id="759272.G0SD81"/>
<evidence type="ECO:0000259" key="2">
    <source>
        <dbReference type="PROSITE" id="PS50076"/>
    </source>
</evidence>
<reference evidence="3 4" key="1">
    <citation type="journal article" date="2011" name="Cell">
        <title>Insight into structure and assembly of the nuclear pore complex by utilizing the genome of a eukaryotic thermophile.</title>
        <authorList>
            <person name="Amlacher S."/>
            <person name="Sarges P."/>
            <person name="Flemming D."/>
            <person name="van Noort V."/>
            <person name="Kunze R."/>
            <person name="Devos D.P."/>
            <person name="Arumugam M."/>
            <person name="Bork P."/>
            <person name="Hurt E."/>
        </authorList>
    </citation>
    <scope>NUCLEOTIDE SEQUENCE [LARGE SCALE GENOMIC DNA]</scope>
    <source>
        <strain evidence="4">DSM 1495 / CBS 144.50 / IMI 039719</strain>
    </source>
</reference>
<proteinExistence type="predicted"/>
<dbReference type="PANTHER" id="PTHR24074">
    <property type="entry name" value="CO-CHAPERONE PROTEIN DJLA"/>
    <property type="match status" value="1"/>
</dbReference>
<dbReference type="InterPro" id="IPR036869">
    <property type="entry name" value="J_dom_sf"/>
</dbReference>
<feature type="compositionally biased region" description="Low complexity" evidence="1">
    <location>
        <begin position="84"/>
        <end position="94"/>
    </location>
</feature>
<name>G0SD81_CHATD</name>
<dbReference type="PROSITE" id="PS50076">
    <property type="entry name" value="DNAJ_2"/>
    <property type="match status" value="1"/>
</dbReference>
<dbReference type="GeneID" id="18259965"/>
<dbReference type="CDD" id="cd06257">
    <property type="entry name" value="DnaJ"/>
    <property type="match status" value="1"/>
</dbReference>
<keyword evidence="4" id="KW-1185">Reference proteome</keyword>
<feature type="domain" description="J" evidence="2">
    <location>
        <begin position="10"/>
        <end position="79"/>
    </location>
</feature>
<gene>
    <name evidence="3" type="ORF">CTHT_0059270</name>
</gene>
<dbReference type="KEGG" id="cthr:CTHT_0059270"/>
<dbReference type="AlphaFoldDB" id="G0SD81"/>
<sequence length="258" mass="28396">MDTKSGPPPNYYAILEVPENATQAQIRNAYKRAALKCHPDRLPANHPDRPQMTRRFQLVNDAYYTLYDPDRRREYDAQRHLWSKSSSSYARSTSQTKPSATYDPFSEAEANAPPHPGESFFSWAFNFFNGRSRTSSEYGDDPETARQKAEDAQFADVFEEMLREEGISEEDLAKDANKQGGGSSLWSIIGTISGGALGFIVANGPGMIAGAAAGNRLGAVRDAKGKSVWEVYQDLPPESKAKLLSMLAVRVLSHAAGI</sequence>
<dbReference type="Pfam" id="PF00226">
    <property type="entry name" value="DnaJ"/>
    <property type="match status" value="1"/>
</dbReference>
<dbReference type="InterPro" id="IPR001623">
    <property type="entry name" value="DnaJ_domain"/>
</dbReference>
<dbReference type="OMA" id="VFQSTMG"/>
<organism evidence="4">
    <name type="scientific">Chaetomium thermophilum (strain DSM 1495 / CBS 144.50 / IMI 039719)</name>
    <name type="common">Thermochaetoides thermophila</name>
    <dbReference type="NCBI Taxonomy" id="759272"/>
    <lineage>
        <taxon>Eukaryota</taxon>
        <taxon>Fungi</taxon>
        <taxon>Dikarya</taxon>
        <taxon>Ascomycota</taxon>
        <taxon>Pezizomycotina</taxon>
        <taxon>Sordariomycetes</taxon>
        <taxon>Sordariomycetidae</taxon>
        <taxon>Sordariales</taxon>
        <taxon>Chaetomiaceae</taxon>
        <taxon>Thermochaetoides</taxon>
    </lineage>
</organism>
<dbReference type="HOGENOM" id="CLU_073129_3_0_1"/>
<evidence type="ECO:0000313" key="4">
    <source>
        <dbReference type="Proteomes" id="UP000008066"/>
    </source>
</evidence>
<protein>
    <recommendedName>
        <fullName evidence="2">J domain-containing protein</fullName>
    </recommendedName>
</protein>
<evidence type="ECO:0000256" key="1">
    <source>
        <dbReference type="SAM" id="MobiDB-lite"/>
    </source>
</evidence>
<dbReference type="SMART" id="SM00271">
    <property type="entry name" value="DnaJ"/>
    <property type="match status" value="1"/>
</dbReference>
<dbReference type="SUPFAM" id="SSF46565">
    <property type="entry name" value="Chaperone J-domain"/>
    <property type="match status" value="1"/>
</dbReference>
<dbReference type="eggNOG" id="KOG0714">
    <property type="taxonomic scope" value="Eukaryota"/>
</dbReference>
<evidence type="ECO:0000313" key="3">
    <source>
        <dbReference type="EMBL" id="EGS19301.1"/>
    </source>
</evidence>
<dbReference type="PRINTS" id="PR00625">
    <property type="entry name" value="JDOMAIN"/>
</dbReference>